<evidence type="ECO:0000313" key="5">
    <source>
        <dbReference type="Proteomes" id="UP000813427"/>
    </source>
</evidence>
<comment type="caution">
    <text evidence="4">The sequence shown here is derived from an EMBL/GenBank/DDBJ whole genome shotgun (WGS) entry which is preliminary data.</text>
</comment>
<dbReference type="Gene3D" id="3.40.50.720">
    <property type="entry name" value="NAD(P)-binding Rossmann-like Domain"/>
    <property type="match status" value="1"/>
</dbReference>
<sequence>MPYVIASDLVGEVVTVGPGEYSANFTPGEHVFGHTFAEGGSNNDFNGASGYGLPAPFSPEVKSFDLTSTTLLVIRGDSNTGRAVVKLAKLAGIGRIIAVTGRRNKATLESLGATNVIDRQALDVLDQIRAITGDELIYAVDTVNTGKGTLITLCRPEGEFSTTQIGSKSAGYERRYVFEVPRWLKEEKPHPSSFEVIKGLDADAINKALDQYRDGKGVKINIHP</sequence>
<dbReference type="InterPro" id="IPR036291">
    <property type="entry name" value="NAD(P)-bd_dom_sf"/>
</dbReference>
<accession>A0A8K0W7R1</accession>
<dbReference type="SUPFAM" id="SSF51735">
    <property type="entry name" value="NAD(P)-binding Rossmann-fold domains"/>
    <property type="match status" value="1"/>
</dbReference>
<feature type="domain" description="Alcohol dehydrogenase-like C-terminal" evidence="3">
    <location>
        <begin position="81"/>
        <end position="167"/>
    </location>
</feature>
<reference evidence="4" key="1">
    <citation type="journal article" date="2021" name="Nat. Commun.">
        <title>Genetic determinants of endophytism in the Arabidopsis root mycobiome.</title>
        <authorList>
            <person name="Mesny F."/>
            <person name="Miyauchi S."/>
            <person name="Thiergart T."/>
            <person name="Pickel B."/>
            <person name="Atanasova L."/>
            <person name="Karlsson M."/>
            <person name="Huettel B."/>
            <person name="Barry K.W."/>
            <person name="Haridas S."/>
            <person name="Chen C."/>
            <person name="Bauer D."/>
            <person name="Andreopoulos W."/>
            <person name="Pangilinan J."/>
            <person name="LaButti K."/>
            <person name="Riley R."/>
            <person name="Lipzen A."/>
            <person name="Clum A."/>
            <person name="Drula E."/>
            <person name="Henrissat B."/>
            <person name="Kohler A."/>
            <person name="Grigoriev I.V."/>
            <person name="Martin F.M."/>
            <person name="Hacquard S."/>
        </authorList>
    </citation>
    <scope>NUCLEOTIDE SEQUENCE</scope>
    <source>
        <strain evidence="4">MPI-SDFR-AT-0068</strain>
    </source>
</reference>
<dbReference type="SUPFAM" id="SSF50129">
    <property type="entry name" value="GroES-like"/>
    <property type="match status" value="1"/>
</dbReference>
<dbReference type="InterPro" id="IPR011032">
    <property type="entry name" value="GroES-like_sf"/>
</dbReference>
<dbReference type="PANTHER" id="PTHR45348:SF2">
    <property type="entry name" value="ZINC-TYPE ALCOHOL DEHYDROGENASE-LIKE PROTEIN C2E1P3.01"/>
    <property type="match status" value="1"/>
</dbReference>
<dbReference type="Proteomes" id="UP000813427">
    <property type="component" value="Unassembled WGS sequence"/>
</dbReference>
<protein>
    <recommendedName>
        <fullName evidence="3">Alcohol dehydrogenase-like C-terminal domain-containing protein</fullName>
    </recommendedName>
</protein>
<evidence type="ECO:0000313" key="4">
    <source>
        <dbReference type="EMBL" id="KAH7236679.1"/>
    </source>
</evidence>
<dbReference type="GO" id="GO:0016651">
    <property type="term" value="F:oxidoreductase activity, acting on NAD(P)H"/>
    <property type="evidence" value="ECO:0007669"/>
    <property type="project" value="InterPro"/>
</dbReference>
<comment type="similarity">
    <text evidence="1">Belongs to the zinc-containing alcohol dehydrogenase family.</text>
</comment>
<dbReference type="InterPro" id="IPR047122">
    <property type="entry name" value="Trans-enoyl_RdTase-like"/>
</dbReference>
<proteinExistence type="inferred from homology"/>
<name>A0A8K0W7R1_9HYPO</name>
<evidence type="ECO:0000259" key="3">
    <source>
        <dbReference type="Pfam" id="PF00107"/>
    </source>
</evidence>
<dbReference type="PANTHER" id="PTHR45348">
    <property type="entry name" value="HYPOTHETICAL OXIDOREDUCTASE (EUROFUNG)"/>
    <property type="match status" value="1"/>
</dbReference>
<keyword evidence="5" id="KW-1185">Reference proteome</keyword>
<dbReference type="EMBL" id="JAGPXF010000007">
    <property type="protein sequence ID" value="KAH7236679.1"/>
    <property type="molecule type" value="Genomic_DNA"/>
</dbReference>
<dbReference type="AlphaFoldDB" id="A0A8K0W7R1"/>
<evidence type="ECO:0000256" key="1">
    <source>
        <dbReference type="ARBA" id="ARBA00008072"/>
    </source>
</evidence>
<gene>
    <name evidence="4" type="ORF">BKA59DRAFT_496835</name>
</gene>
<organism evidence="4 5">
    <name type="scientific">Fusarium tricinctum</name>
    <dbReference type="NCBI Taxonomy" id="61284"/>
    <lineage>
        <taxon>Eukaryota</taxon>
        <taxon>Fungi</taxon>
        <taxon>Dikarya</taxon>
        <taxon>Ascomycota</taxon>
        <taxon>Pezizomycotina</taxon>
        <taxon>Sordariomycetes</taxon>
        <taxon>Hypocreomycetidae</taxon>
        <taxon>Hypocreales</taxon>
        <taxon>Nectriaceae</taxon>
        <taxon>Fusarium</taxon>
        <taxon>Fusarium tricinctum species complex</taxon>
    </lineage>
</organism>
<keyword evidence="2" id="KW-0560">Oxidoreductase</keyword>
<dbReference type="InterPro" id="IPR013149">
    <property type="entry name" value="ADH-like_C"/>
</dbReference>
<evidence type="ECO:0000256" key="2">
    <source>
        <dbReference type="ARBA" id="ARBA00023002"/>
    </source>
</evidence>
<dbReference type="OrthoDB" id="9992527at2759"/>
<dbReference type="Pfam" id="PF00107">
    <property type="entry name" value="ADH_zinc_N"/>
    <property type="match status" value="1"/>
</dbReference>